<feature type="binding site" evidence="10">
    <location>
        <position position="44"/>
    </location>
    <ligand>
        <name>Mg(2+)</name>
        <dbReference type="ChEBI" id="CHEBI:18420"/>
    </ligand>
</feature>
<name>A0A7R9BFY3_9CRUS</name>
<keyword evidence="4" id="KW-0333">Golgi apparatus</keyword>
<dbReference type="GO" id="GO:0006886">
    <property type="term" value="P:intracellular protein transport"/>
    <property type="evidence" value="ECO:0007669"/>
    <property type="project" value="TreeGrafter"/>
</dbReference>
<dbReference type="OrthoDB" id="414781at2759"/>
<sequence length="214" mass="24326">MKSFVFVHSTEKRMFSLLYGFYKWVLQKDEYFVVILGLDNAGKTTYLEQLKTKFTKGYKALAASKITTTVGLNIGKIDFAGVRINFWDLGGQEELQSLWDKYYAECHAVIYVIDASDRSRLEESKVVFDQMISSEHLSNVPLLILANKQDIPDSMGVREVKPVFVSAAERIGNRDCLVMPVCALNGEGVDEGAKWLVECIKRNSNNRPPRERED</sequence>
<dbReference type="PROSITE" id="PS51419">
    <property type="entry name" value="RAB"/>
    <property type="match status" value="1"/>
</dbReference>
<keyword evidence="10" id="KW-0479">Metal-binding</keyword>
<evidence type="ECO:0000256" key="8">
    <source>
        <dbReference type="ARBA" id="ARBA00039478"/>
    </source>
</evidence>
<protein>
    <recommendedName>
        <fullName evidence="8">ADP-ribosylation factor-related protein 1</fullName>
    </recommendedName>
</protein>
<gene>
    <name evidence="11" type="ORF">NMOB1V02_LOCUS2232</name>
</gene>
<dbReference type="GO" id="GO:0005525">
    <property type="term" value="F:GTP binding"/>
    <property type="evidence" value="ECO:0007669"/>
    <property type="project" value="UniProtKB-KW"/>
</dbReference>
<dbReference type="Proteomes" id="UP000678499">
    <property type="component" value="Unassembled WGS sequence"/>
</dbReference>
<dbReference type="CDD" id="cd04160">
    <property type="entry name" value="Arfrp1"/>
    <property type="match status" value="1"/>
</dbReference>
<evidence type="ECO:0000256" key="10">
    <source>
        <dbReference type="PIRSR" id="PIRSR606689-2"/>
    </source>
</evidence>
<dbReference type="InterPro" id="IPR006689">
    <property type="entry name" value="Small_GTPase_ARF/SAR"/>
</dbReference>
<dbReference type="GO" id="GO:0043001">
    <property type="term" value="P:Golgi to plasma membrane protein transport"/>
    <property type="evidence" value="ECO:0007669"/>
    <property type="project" value="TreeGrafter"/>
</dbReference>
<dbReference type="NCBIfam" id="TIGR00231">
    <property type="entry name" value="small_GTP"/>
    <property type="match status" value="1"/>
</dbReference>
<dbReference type="InterPro" id="IPR024156">
    <property type="entry name" value="Small_GTPase_ARF"/>
</dbReference>
<dbReference type="PRINTS" id="PR00449">
    <property type="entry name" value="RASTRNSFRMNG"/>
</dbReference>
<evidence type="ECO:0000256" key="4">
    <source>
        <dbReference type="ARBA" id="ARBA00023034"/>
    </source>
</evidence>
<organism evidence="11">
    <name type="scientific">Notodromas monacha</name>
    <dbReference type="NCBI Taxonomy" id="399045"/>
    <lineage>
        <taxon>Eukaryota</taxon>
        <taxon>Metazoa</taxon>
        <taxon>Ecdysozoa</taxon>
        <taxon>Arthropoda</taxon>
        <taxon>Crustacea</taxon>
        <taxon>Oligostraca</taxon>
        <taxon>Ostracoda</taxon>
        <taxon>Podocopa</taxon>
        <taxon>Podocopida</taxon>
        <taxon>Cypridocopina</taxon>
        <taxon>Cypridoidea</taxon>
        <taxon>Cyprididae</taxon>
        <taxon>Notodromas</taxon>
    </lineage>
</organism>
<comment type="subunit">
    <text evidence="7">Interacts with SYS1.</text>
</comment>
<dbReference type="FunFam" id="3.40.50.300:FF:000509">
    <property type="entry name" value="ADP-ribosylation factor-related protein 1"/>
    <property type="match status" value="1"/>
</dbReference>
<dbReference type="InterPro" id="IPR027417">
    <property type="entry name" value="P-loop_NTPase"/>
</dbReference>
<dbReference type="GO" id="GO:0003924">
    <property type="term" value="F:GTPase activity"/>
    <property type="evidence" value="ECO:0007669"/>
    <property type="project" value="InterPro"/>
</dbReference>
<dbReference type="GO" id="GO:0005794">
    <property type="term" value="C:Golgi apparatus"/>
    <property type="evidence" value="ECO:0007669"/>
    <property type="project" value="UniProtKB-SubCell"/>
</dbReference>
<dbReference type="Gene3D" id="3.40.50.300">
    <property type="entry name" value="P-loop containing nucleotide triphosphate hydrolases"/>
    <property type="match status" value="1"/>
</dbReference>
<evidence type="ECO:0000313" key="11">
    <source>
        <dbReference type="EMBL" id="CAD7274400.1"/>
    </source>
</evidence>
<dbReference type="SMART" id="SM00177">
    <property type="entry name" value="ARF"/>
    <property type="match status" value="1"/>
</dbReference>
<dbReference type="GO" id="GO:0046872">
    <property type="term" value="F:metal ion binding"/>
    <property type="evidence" value="ECO:0007669"/>
    <property type="project" value="UniProtKB-KW"/>
</dbReference>
<evidence type="ECO:0000313" key="12">
    <source>
        <dbReference type="Proteomes" id="UP000678499"/>
    </source>
</evidence>
<comment type="subcellular location">
    <subcellularLocation>
        <location evidence="1">Golgi apparatus</location>
        <location evidence="1">trans-Golgi network</location>
    </subcellularLocation>
</comment>
<dbReference type="EMBL" id="CAJPEX010000245">
    <property type="protein sequence ID" value="CAG0914552.1"/>
    <property type="molecule type" value="Genomic_DNA"/>
</dbReference>
<feature type="binding site" evidence="9">
    <location>
        <begin position="37"/>
        <end position="44"/>
    </location>
    <ligand>
        <name>GTP</name>
        <dbReference type="ChEBI" id="CHEBI:37565"/>
    </ligand>
</feature>
<evidence type="ECO:0000256" key="2">
    <source>
        <dbReference type="ARBA" id="ARBA00022741"/>
    </source>
</evidence>
<keyword evidence="12" id="KW-1185">Reference proteome</keyword>
<reference evidence="11" key="1">
    <citation type="submission" date="2020-11" db="EMBL/GenBank/DDBJ databases">
        <authorList>
            <person name="Tran Van P."/>
        </authorList>
    </citation>
    <scope>NUCLEOTIDE SEQUENCE</scope>
</reference>
<dbReference type="GO" id="GO:0016020">
    <property type="term" value="C:membrane"/>
    <property type="evidence" value="ECO:0007669"/>
    <property type="project" value="UniProtKB-ARBA"/>
</dbReference>
<proteinExistence type="predicted"/>
<accession>A0A7R9BFY3</accession>
<dbReference type="GO" id="GO:0034067">
    <property type="term" value="P:protein localization to Golgi apparatus"/>
    <property type="evidence" value="ECO:0007669"/>
    <property type="project" value="TreeGrafter"/>
</dbReference>
<dbReference type="SMART" id="SM00178">
    <property type="entry name" value="SAR"/>
    <property type="match status" value="1"/>
</dbReference>
<keyword evidence="10" id="KW-0460">Magnesium</keyword>
<feature type="binding site" evidence="9">
    <location>
        <position position="91"/>
    </location>
    <ligand>
        <name>GTP</name>
        <dbReference type="ChEBI" id="CHEBI:37565"/>
    </ligand>
</feature>
<comment type="function">
    <text evidence="6">Trans-Golgi-associated GTPase that regulates protein sorting. Controls the targeting of ARL1 and its effector to the trans-Golgi. Required for the lipidation of chylomicrons in the intestine and required for VLDL lipidation in the liver.</text>
</comment>
<dbReference type="PANTHER" id="PTHR45909">
    <property type="entry name" value="ADP-RIBOSYLATION FACTOR-RELATED PROTEIN 1"/>
    <property type="match status" value="1"/>
</dbReference>
<dbReference type="AlphaFoldDB" id="A0A7R9BFY3"/>
<feature type="binding site" evidence="10">
    <location>
        <position position="69"/>
    </location>
    <ligand>
        <name>Mg(2+)</name>
        <dbReference type="ChEBI" id="CHEBI:18420"/>
    </ligand>
</feature>
<dbReference type="EMBL" id="OA882282">
    <property type="protein sequence ID" value="CAD7274400.1"/>
    <property type="molecule type" value="Genomic_DNA"/>
</dbReference>
<dbReference type="PANTHER" id="PTHR45909:SF1">
    <property type="entry name" value="ADP-RIBOSYLATION FACTOR-RELATED PROTEIN 1"/>
    <property type="match status" value="1"/>
</dbReference>
<evidence type="ECO:0000256" key="1">
    <source>
        <dbReference type="ARBA" id="ARBA00004601"/>
    </source>
</evidence>
<keyword evidence="2 9" id="KW-0547">Nucleotide-binding</keyword>
<evidence type="ECO:0000256" key="3">
    <source>
        <dbReference type="ARBA" id="ARBA00022990"/>
    </source>
</evidence>
<evidence type="ECO:0000256" key="5">
    <source>
        <dbReference type="ARBA" id="ARBA00023134"/>
    </source>
</evidence>
<evidence type="ECO:0000256" key="7">
    <source>
        <dbReference type="ARBA" id="ARBA00038765"/>
    </source>
</evidence>
<keyword evidence="3" id="KW-0007">Acetylation</keyword>
<dbReference type="Pfam" id="PF00025">
    <property type="entry name" value="Arf"/>
    <property type="match status" value="1"/>
</dbReference>
<dbReference type="PROSITE" id="PS51417">
    <property type="entry name" value="ARF"/>
    <property type="match status" value="1"/>
</dbReference>
<keyword evidence="5 9" id="KW-0342">GTP-binding</keyword>
<dbReference type="SUPFAM" id="SSF52540">
    <property type="entry name" value="P-loop containing nucleoside triphosphate hydrolases"/>
    <property type="match status" value="1"/>
</dbReference>
<evidence type="ECO:0000256" key="9">
    <source>
        <dbReference type="PIRSR" id="PIRSR606689-1"/>
    </source>
</evidence>
<feature type="binding site" evidence="9">
    <location>
        <begin position="147"/>
        <end position="150"/>
    </location>
    <ligand>
        <name>GTP</name>
        <dbReference type="ChEBI" id="CHEBI:37565"/>
    </ligand>
</feature>
<evidence type="ECO:0000256" key="6">
    <source>
        <dbReference type="ARBA" id="ARBA00037377"/>
    </source>
</evidence>
<dbReference type="InterPro" id="IPR005225">
    <property type="entry name" value="Small_GTP-bd"/>
</dbReference>